<comment type="subcellular location">
    <subcellularLocation>
        <location evidence="1">Nucleus</location>
    </subcellularLocation>
</comment>
<dbReference type="STRING" id="3818.A0A445D071"/>
<evidence type="ECO:0000256" key="1">
    <source>
        <dbReference type="ARBA" id="ARBA00004123"/>
    </source>
</evidence>
<dbReference type="OrthoDB" id="70874at2759"/>
<dbReference type="AlphaFoldDB" id="A0A445D071"/>
<protein>
    <recommendedName>
        <fullName evidence="4">DEUBAD domain-containing protein</fullName>
    </recommendedName>
</protein>
<gene>
    <name evidence="5" type="ORF">Ahy_A05g022281</name>
</gene>
<feature type="compositionally biased region" description="Basic and acidic residues" evidence="3">
    <location>
        <begin position="478"/>
        <end position="487"/>
    </location>
</feature>
<dbReference type="PANTHER" id="PTHR13052">
    <property type="entry name" value="NFRKB-RELATED"/>
    <property type="match status" value="1"/>
</dbReference>
<comment type="caution">
    <text evidence="5">The sequence shown here is derived from an EMBL/GenBank/DDBJ whole genome shotgun (WGS) entry which is preliminary data.</text>
</comment>
<dbReference type="InterPro" id="IPR024867">
    <property type="entry name" value="NFRKB"/>
</dbReference>
<feature type="region of interest" description="Disordered" evidence="3">
    <location>
        <begin position="524"/>
        <end position="556"/>
    </location>
</feature>
<proteinExistence type="predicted"/>
<evidence type="ECO:0000256" key="2">
    <source>
        <dbReference type="ARBA" id="ARBA00023242"/>
    </source>
</evidence>
<evidence type="ECO:0000313" key="5">
    <source>
        <dbReference type="EMBL" id="RYR56587.1"/>
    </source>
</evidence>
<feature type="region of interest" description="Disordered" evidence="3">
    <location>
        <begin position="420"/>
        <end position="512"/>
    </location>
</feature>
<sequence length="933" mass="105812">MAADQRRKRLNGASIVSYGSREQQRAKRKNLGLMQHDLRMKSHITVEWDSSQKRVVAKQEQIGITWRQMKPFFNFVSNDHNVLADVLTVPKEFFDLDNLKEVLSYKVWKNHLSENERNLLVHFLPHGLEPHQVVEELLAGNNIHFGNPFLKWGASLCSGDLHPDVIVDQERHLKSEKRAYYSQLHNYHNDMIGFLVKLKERWQSCKDPEKDIVQKIWRSKNVEKRVSSNVNDLKVYDHDGNFTVTSESCSWDAEEKEFSCDNQIFSVKRDEKLQRSRVLEIGSMKGKSTNLMVSSDDVHNVGERLKKGDKLSKRNIHSTEGDKYMSCIKISKQQHELVKSMKQSGRIIQSKTLNRVLGNLDNIHVQPYEVFVKEEQNKLHEHWLELVNKALPAAYANWMERHRQRHAVINSLLVEVKEKSNPLGEEEDSFSPASELQDKDETNMSSGDDLQDQDEENTTSSGELPDKDEDNVTSGGELQDKNEDDMKSSSGLQDSGDDNTAGRKIQGHDEDDVSLENELQELAEDEVQNDKSSLKDEVSVARTPENQSPQDTYGGRIDEFNSMSMKLEKNLISPTLGNASQNKIDYPGDKNTRDVSIDEGRPFNSSSDVWQAVEMPHPFFDTAGTHEYTTHGLSLANPRENEERACLIDLEAGLHQEETGKELLHRQLHDQTFSSYQSQGRSDLLQSFLKGDGVISYHHEQKGSEMNFQASNNVIMGDSQLSSHFKDPLQTSLSLDQGQRRANEVYTSESMPQNIYSNGGRYLVPRQARLVPGQDSLAAVNMPDWTSNTARTPSQSHLNTADFSGHHWFPADQVHGGWNGSDGSSISSHSLGTATNSDQSLFSILSQCNQLHPRSSYDSFRNTDDFLAQRPYGVVDTDTSRTNAVAPQASHPLEYFSGREAPSSGLVPDDMAWMSLPHQNDQMGKPYLRSWNR</sequence>
<evidence type="ECO:0000259" key="4">
    <source>
        <dbReference type="PROSITE" id="PS51916"/>
    </source>
</evidence>
<accession>A0A445D071</accession>
<dbReference type="EMBL" id="SDMP01000005">
    <property type="protein sequence ID" value="RYR56587.1"/>
    <property type="molecule type" value="Genomic_DNA"/>
</dbReference>
<organism evidence="5 6">
    <name type="scientific">Arachis hypogaea</name>
    <name type="common">Peanut</name>
    <dbReference type="NCBI Taxonomy" id="3818"/>
    <lineage>
        <taxon>Eukaryota</taxon>
        <taxon>Viridiplantae</taxon>
        <taxon>Streptophyta</taxon>
        <taxon>Embryophyta</taxon>
        <taxon>Tracheophyta</taxon>
        <taxon>Spermatophyta</taxon>
        <taxon>Magnoliopsida</taxon>
        <taxon>eudicotyledons</taxon>
        <taxon>Gunneridae</taxon>
        <taxon>Pentapetalae</taxon>
        <taxon>rosids</taxon>
        <taxon>fabids</taxon>
        <taxon>Fabales</taxon>
        <taxon>Fabaceae</taxon>
        <taxon>Papilionoideae</taxon>
        <taxon>50 kb inversion clade</taxon>
        <taxon>dalbergioids sensu lato</taxon>
        <taxon>Dalbergieae</taxon>
        <taxon>Pterocarpus clade</taxon>
        <taxon>Arachis</taxon>
    </lineage>
</organism>
<dbReference type="PANTHER" id="PTHR13052:SF2">
    <property type="entry name" value="NUCLEAR FACTOR KAPPA-B-BINDING PROTEIN"/>
    <property type="match status" value="1"/>
</dbReference>
<reference evidence="5 6" key="1">
    <citation type="submission" date="2019-01" db="EMBL/GenBank/DDBJ databases">
        <title>Sequencing of cultivated peanut Arachis hypogaea provides insights into genome evolution and oil improvement.</title>
        <authorList>
            <person name="Chen X."/>
        </authorList>
    </citation>
    <scope>NUCLEOTIDE SEQUENCE [LARGE SCALE GENOMIC DNA]</scope>
    <source>
        <strain evidence="6">cv. Fuhuasheng</strain>
        <tissue evidence="5">Leaves</tissue>
    </source>
</reference>
<dbReference type="Proteomes" id="UP000289738">
    <property type="component" value="Chromosome A05"/>
</dbReference>
<dbReference type="PROSITE" id="PS51916">
    <property type="entry name" value="DEUBAD"/>
    <property type="match status" value="1"/>
</dbReference>
<evidence type="ECO:0000256" key="3">
    <source>
        <dbReference type="SAM" id="MobiDB-lite"/>
    </source>
</evidence>
<keyword evidence="2" id="KW-0539">Nucleus</keyword>
<evidence type="ECO:0000313" key="6">
    <source>
        <dbReference type="Proteomes" id="UP000289738"/>
    </source>
</evidence>
<name>A0A445D071_ARAHY</name>
<dbReference type="GO" id="GO:0031011">
    <property type="term" value="C:Ino80 complex"/>
    <property type="evidence" value="ECO:0007669"/>
    <property type="project" value="InterPro"/>
</dbReference>
<feature type="domain" description="DEUBAD" evidence="4">
    <location>
        <begin position="90"/>
        <end position="201"/>
    </location>
</feature>
<dbReference type="CDD" id="cd21865">
    <property type="entry name" value="DEUBAD_NFRKB"/>
    <property type="match status" value="1"/>
</dbReference>
<feature type="compositionally biased region" description="Basic and acidic residues" evidence="3">
    <location>
        <begin position="528"/>
        <end position="539"/>
    </location>
</feature>
<dbReference type="InterPro" id="IPR044867">
    <property type="entry name" value="DEUBAD_dom"/>
</dbReference>
<keyword evidence="6" id="KW-1185">Reference proteome</keyword>
<feature type="compositionally biased region" description="Basic and acidic residues" evidence="3">
    <location>
        <begin position="586"/>
        <end position="601"/>
    </location>
</feature>
<feature type="region of interest" description="Disordered" evidence="3">
    <location>
        <begin position="576"/>
        <end position="603"/>
    </location>
</feature>